<accession>A0A0S7WLF0</accession>
<dbReference type="Proteomes" id="UP000051124">
    <property type="component" value="Unassembled WGS sequence"/>
</dbReference>
<reference evidence="1 2" key="1">
    <citation type="journal article" date="2015" name="Microbiome">
        <title>Genomic resolution of linkages in carbon, nitrogen, and sulfur cycling among widespread estuary sediment bacteria.</title>
        <authorList>
            <person name="Baker B.J."/>
            <person name="Lazar C.S."/>
            <person name="Teske A.P."/>
            <person name="Dick G.J."/>
        </authorList>
    </citation>
    <scope>NUCLEOTIDE SEQUENCE [LARGE SCALE GENOMIC DNA]</scope>
    <source>
        <strain evidence="1">DG_26</strain>
    </source>
</reference>
<dbReference type="AlphaFoldDB" id="A0A0S7WLF0"/>
<comment type="caution">
    <text evidence="1">The sequence shown here is derived from an EMBL/GenBank/DDBJ whole genome shotgun (WGS) entry which is preliminary data.</text>
</comment>
<evidence type="ECO:0000313" key="1">
    <source>
        <dbReference type="EMBL" id="KPJ50945.1"/>
    </source>
</evidence>
<gene>
    <name evidence="1" type="ORF">AMJ40_01330</name>
</gene>
<sequence length="283" mass="32108">MENRHKELVEDLQNLGSTVTKLLKLLRTWGKLSQSSVLNTSRMESLIAQIDTLLGPEIPDVLRTELKSWLHAREIELGRLREEIELSFAKELSKLLEADGLTLMGQVPQFSVNFFTIHTNFAGDRASILFGPELLRSNIPLSADEVARTVKTLVQKFITPNFDGHKFAATLYHAYTRALTNRGKSEGNALPIVRVLSELSFLMQSPKFMRDPKKENFTGYGRVQFAYDLLRLRDSGVQSVEGRRWKLGVATFDRTGKKEDFIWVPDGTVSPEGTRYAWISFSD</sequence>
<protein>
    <submittedName>
        <fullName evidence="1">Uncharacterized protein</fullName>
    </submittedName>
</protein>
<proteinExistence type="predicted"/>
<dbReference type="EMBL" id="LIZT01000009">
    <property type="protein sequence ID" value="KPJ50945.1"/>
    <property type="molecule type" value="Genomic_DNA"/>
</dbReference>
<name>A0A0S7WLF0_UNCT6</name>
<evidence type="ECO:0000313" key="2">
    <source>
        <dbReference type="Proteomes" id="UP000051124"/>
    </source>
</evidence>
<organism evidence="1 2">
    <name type="scientific">candidate division TA06 bacterium DG_26</name>
    <dbReference type="NCBI Taxonomy" id="1703771"/>
    <lineage>
        <taxon>Bacteria</taxon>
        <taxon>Bacteria division TA06</taxon>
    </lineage>
</organism>